<keyword evidence="4" id="KW-0297">G-protein coupled receptor</keyword>
<dbReference type="EMBL" id="SCEB01004166">
    <property type="protein sequence ID" value="RXM93751.1"/>
    <property type="molecule type" value="Genomic_DNA"/>
</dbReference>
<comment type="caution">
    <text evidence="12">The sequence shown here is derived from an EMBL/GenBank/DDBJ whole genome shotgun (WGS) entry which is preliminary data.</text>
</comment>
<evidence type="ECO:0000256" key="9">
    <source>
        <dbReference type="ARBA" id="ARBA00023224"/>
    </source>
</evidence>
<dbReference type="PRINTS" id="PR00241">
    <property type="entry name" value="ANGIOTENSINR"/>
</dbReference>
<name>A0A444UZY9_ACIRT</name>
<dbReference type="GO" id="GO:0007204">
    <property type="term" value="P:positive regulation of cytosolic calcium ion concentration"/>
    <property type="evidence" value="ECO:0007669"/>
    <property type="project" value="TreeGrafter"/>
</dbReference>
<evidence type="ECO:0000256" key="1">
    <source>
        <dbReference type="ARBA" id="ARBA00004141"/>
    </source>
</evidence>
<feature type="domain" description="G-protein coupled receptors family 1 profile" evidence="11">
    <location>
        <begin position="63"/>
        <end position="319"/>
    </location>
</feature>
<reference evidence="12 13" key="1">
    <citation type="submission" date="2019-01" db="EMBL/GenBank/DDBJ databases">
        <title>Draft Genome and Complete Hox-Cluster Characterization of the Sterlet Sturgeon (Acipenser ruthenus).</title>
        <authorList>
            <person name="Wei Q."/>
        </authorList>
    </citation>
    <scope>NUCLEOTIDE SEQUENCE [LARGE SCALE GENOMIC DNA]</scope>
    <source>
        <strain evidence="12">WHYD16114868_AA</strain>
        <tissue evidence="12">Blood</tissue>
    </source>
</reference>
<keyword evidence="13" id="KW-1185">Reference proteome</keyword>
<dbReference type="AlphaFoldDB" id="A0A444UZY9"/>
<dbReference type="GO" id="GO:0016493">
    <property type="term" value="F:C-C chemokine receptor activity"/>
    <property type="evidence" value="ECO:0007669"/>
    <property type="project" value="TreeGrafter"/>
</dbReference>
<dbReference type="GO" id="GO:0006955">
    <property type="term" value="P:immune response"/>
    <property type="evidence" value="ECO:0007669"/>
    <property type="project" value="TreeGrafter"/>
</dbReference>
<evidence type="ECO:0000256" key="5">
    <source>
        <dbReference type="ARBA" id="ARBA00023136"/>
    </source>
</evidence>
<keyword evidence="6" id="KW-1015">Disulfide bond</keyword>
<dbReference type="GO" id="GO:0019957">
    <property type="term" value="F:C-C chemokine binding"/>
    <property type="evidence" value="ECO:0007669"/>
    <property type="project" value="TreeGrafter"/>
</dbReference>
<dbReference type="SUPFAM" id="SSF81321">
    <property type="entry name" value="Family A G protein-coupled receptor-like"/>
    <property type="match status" value="1"/>
</dbReference>
<keyword evidence="8" id="KW-0325">Glycoprotein</keyword>
<dbReference type="GO" id="GO:0019722">
    <property type="term" value="P:calcium-mediated signaling"/>
    <property type="evidence" value="ECO:0007669"/>
    <property type="project" value="TreeGrafter"/>
</dbReference>
<evidence type="ECO:0000256" key="3">
    <source>
        <dbReference type="ARBA" id="ARBA00022989"/>
    </source>
</evidence>
<dbReference type="Proteomes" id="UP000289886">
    <property type="component" value="Unassembled WGS sequence"/>
</dbReference>
<dbReference type="PANTHER" id="PTHR10489">
    <property type="entry name" value="CELL ADHESION MOLECULE"/>
    <property type="match status" value="1"/>
</dbReference>
<dbReference type="PANTHER" id="PTHR10489:SF935">
    <property type="entry name" value="RELAXIN FAMILY PEPTIDE RECEPTOR 3.3A1-RELATED"/>
    <property type="match status" value="1"/>
</dbReference>
<evidence type="ECO:0000256" key="10">
    <source>
        <dbReference type="SAM" id="Phobius"/>
    </source>
</evidence>
<feature type="transmembrane region" description="Helical" evidence="10">
    <location>
        <begin position="217"/>
        <end position="239"/>
    </location>
</feature>
<evidence type="ECO:0000256" key="2">
    <source>
        <dbReference type="ARBA" id="ARBA00022692"/>
    </source>
</evidence>
<dbReference type="PRINTS" id="PR00237">
    <property type="entry name" value="GPCRRHODOPSN"/>
</dbReference>
<dbReference type="InterPro" id="IPR000248">
    <property type="entry name" value="ATII_rcpt"/>
</dbReference>
<sequence length="403" mass="45466">MDMVSTESFSFHKYANSSFECCVNQSSCSQWQQYEEREDKGSLALRISISVVYSLVCAVGLVGNVLVLHLLRTGKHTQKSSINLFVFNLAVTDFQFVLVLPFWAVEMALDFSWPFGLAMCKIIPSLTVLNAYTSVFFLTAMSVTRYCSVATALKPPAHIQRLCTARWISSLIWLVACLATVPTAVFTTLDSVGDDQACLLRLPRNGFWLAMYHLQKIVLGFLIPLAIILICYLLLLRFLKQQHLNYIHPERQNKVTKSVMIVVLSFFICWLPNHVITFWGVLVKLLEVDDTAYNIVHEYVFPVTICLAHTNSCLNPLIYCLMRKEFRKALKTLFWRLSAFPFSNSCLVSVGFSVESEGAQVAIPLNPMESHSQQAFQSYTKRSLLPSSTATAVHKNTTPVIVC</sequence>
<keyword evidence="7 12" id="KW-0675">Receptor</keyword>
<protein>
    <submittedName>
        <fullName evidence="12">Relaxin-3 receptor 1</fullName>
    </submittedName>
</protein>
<evidence type="ECO:0000256" key="6">
    <source>
        <dbReference type="ARBA" id="ARBA00023157"/>
    </source>
</evidence>
<evidence type="ECO:0000313" key="13">
    <source>
        <dbReference type="Proteomes" id="UP000289886"/>
    </source>
</evidence>
<evidence type="ECO:0000256" key="4">
    <source>
        <dbReference type="ARBA" id="ARBA00023040"/>
    </source>
</evidence>
<gene>
    <name evidence="12" type="ORF">EOD39_18745</name>
</gene>
<feature type="transmembrane region" description="Helical" evidence="10">
    <location>
        <begin position="165"/>
        <end position="186"/>
    </location>
</feature>
<comment type="subcellular location">
    <subcellularLocation>
        <location evidence="1">Membrane</location>
        <topology evidence="1">Multi-pass membrane protein</topology>
    </subcellularLocation>
</comment>
<keyword evidence="3 10" id="KW-1133">Transmembrane helix</keyword>
<dbReference type="GO" id="GO:0060326">
    <property type="term" value="P:cell chemotaxis"/>
    <property type="evidence" value="ECO:0007669"/>
    <property type="project" value="TreeGrafter"/>
</dbReference>
<feature type="transmembrane region" description="Helical" evidence="10">
    <location>
        <begin position="123"/>
        <end position="144"/>
    </location>
</feature>
<feature type="transmembrane region" description="Helical" evidence="10">
    <location>
        <begin position="82"/>
        <end position="103"/>
    </location>
</feature>
<evidence type="ECO:0000256" key="8">
    <source>
        <dbReference type="ARBA" id="ARBA00023180"/>
    </source>
</evidence>
<dbReference type="PROSITE" id="PS50262">
    <property type="entry name" value="G_PROTEIN_RECEP_F1_2"/>
    <property type="match status" value="1"/>
</dbReference>
<dbReference type="OrthoDB" id="5953793at2759"/>
<evidence type="ECO:0000259" key="11">
    <source>
        <dbReference type="PROSITE" id="PS50262"/>
    </source>
</evidence>
<dbReference type="InterPro" id="IPR000276">
    <property type="entry name" value="GPCR_Rhodpsn"/>
</dbReference>
<proteinExistence type="predicted"/>
<keyword evidence="2 10" id="KW-0812">Transmembrane</keyword>
<evidence type="ECO:0000313" key="12">
    <source>
        <dbReference type="EMBL" id="RXM93751.1"/>
    </source>
</evidence>
<organism evidence="12 13">
    <name type="scientific">Acipenser ruthenus</name>
    <name type="common">Sterlet sturgeon</name>
    <dbReference type="NCBI Taxonomy" id="7906"/>
    <lineage>
        <taxon>Eukaryota</taxon>
        <taxon>Metazoa</taxon>
        <taxon>Chordata</taxon>
        <taxon>Craniata</taxon>
        <taxon>Vertebrata</taxon>
        <taxon>Euteleostomi</taxon>
        <taxon>Actinopterygii</taxon>
        <taxon>Chondrostei</taxon>
        <taxon>Acipenseriformes</taxon>
        <taxon>Acipenseridae</taxon>
        <taxon>Acipenser</taxon>
    </lineage>
</organism>
<evidence type="ECO:0000256" key="7">
    <source>
        <dbReference type="ARBA" id="ARBA00023170"/>
    </source>
</evidence>
<dbReference type="Pfam" id="PF00001">
    <property type="entry name" value="7tm_1"/>
    <property type="match status" value="1"/>
</dbReference>
<feature type="transmembrane region" description="Helical" evidence="10">
    <location>
        <begin position="299"/>
        <end position="321"/>
    </location>
</feature>
<accession>A0A444UZY9</accession>
<keyword evidence="9" id="KW-0807">Transducer</keyword>
<dbReference type="Gene3D" id="1.20.1070.10">
    <property type="entry name" value="Rhodopsin 7-helix transmembrane proteins"/>
    <property type="match status" value="1"/>
</dbReference>
<dbReference type="GO" id="GO:0009897">
    <property type="term" value="C:external side of plasma membrane"/>
    <property type="evidence" value="ECO:0007669"/>
    <property type="project" value="TreeGrafter"/>
</dbReference>
<keyword evidence="5 10" id="KW-0472">Membrane</keyword>
<feature type="transmembrane region" description="Helical" evidence="10">
    <location>
        <begin position="259"/>
        <end position="279"/>
    </location>
</feature>
<feature type="transmembrane region" description="Helical" evidence="10">
    <location>
        <begin position="47"/>
        <end position="70"/>
    </location>
</feature>
<dbReference type="InterPro" id="IPR050119">
    <property type="entry name" value="CCR1-9-like"/>
</dbReference>
<dbReference type="InterPro" id="IPR017452">
    <property type="entry name" value="GPCR_Rhodpsn_7TM"/>
</dbReference>